<dbReference type="RefSeq" id="WP_161674834.1">
    <property type="nucleotide sequence ID" value="NZ_JAABLP010000002.1"/>
</dbReference>
<dbReference type="GO" id="GO:0032259">
    <property type="term" value="P:methylation"/>
    <property type="evidence" value="ECO:0007669"/>
    <property type="project" value="UniProtKB-KW"/>
</dbReference>
<dbReference type="EMBL" id="JAABLQ010000001">
    <property type="protein sequence ID" value="NBN76713.1"/>
    <property type="molecule type" value="Genomic_DNA"/>
</dbReference>
<dbReference type="Gene3D" id="3.40.50.150">
    <property type="entry name" value="Vaccinia Virus protein VP39"/>
    <property type="match status" value="1"/>
</dbReference>
<accession>A0A7X5EYZ8</accession>
<dbReference type="SUPFAM" id="SSF53335">
    <property type="entry name" value="S-adenosyl-L-methionine-dependent methyltransferases"/>
    <property type="match status" value="1"/>
</dbReference>
<dbReference type="InterPro" id="IPR041698">
    <property type="entry name" value="Methyltransf_25"/>
</dbReference>
<keyword evidence="2" id="KW-1185">Reference proteome</keyword>
<evidence type="ECO:0000313" key="1">
    <source>
        <dbReference type="EMBL" id="NBN76713.1"/>
    </source>
</evidence>
<gene>
    <name evidence="1" type="ORF">GWI72_00360</name>
</gene>
<comment type="caution">
    <text evidence="1">The sequence shown here is derived from an EMBL/GenBank/DDBJ whole genome shotgun (WGS) entry which is preliminary data.</text>
</comment>
<sequence>MSGFSKDWLALREPADRAARDPDLVAALAAHLAARSEPRLVDIGCGTGSTWRALKDLLPPTTRWLLVDHDPALLAEAARQVEGDARVRLLQHDLNDLDGLPLDDVDVVTASALFDLVSEPLVVQLADRLAATRTGLYAALNYDGDMRWQPADPLDAVMVELFNAHQRTDKGLGAALGPDATACLERHLGARGFRVLTGPSPWRMAKGQIHLQGELIEGMRQPLTEMAAGRVSGQDIGRWIDRRLADIALSGSSALVGHTDLLALPA</sequence>
<protein>
    <submittedName>
        <fullName evidence="1">Methyltransferase domain-containing protein</fullName>
    </submittedName>
</protein>
<keyword evidence="1" id="KW-0808">Transferase</keyword>
<reference evidence="2" key="1">
    <citation type="submission" date="2020-01" db="EMBL/GenBank/DDBJ databases">
        <authorList>
            <person name="Fang Y."/>
            <person name="Sun R."/>
            <person name="Nie L."/>
            <person name="He J."/>
            <person name="Hao L."/>
            <person name="Wang L."/>
            <person name="Su S."/>
            <person name="Lv E."/>
            <person name="Zhang Z."/>
            <person name="Xie R."/>
            <person name="Liu H."/>
        </authorList>
    </citation>
    <scope>NUCLEOTIDE SEQUENCE [LARGE SCALE GENOMIC DNA]</scope>
    <source>
        <strain evidence="2">XCT-53</strain>
    </source>
</reference>
<evidence type="ECO:0000313" key="2">
    <source>
        <dbReference type="Proteomes" id="UP000586722"/>
    </source>
</evidence>
<proteinExistence type="predicted"/>
<name>A0A7X5EYZ8_9HYPH</name>
<dbReference type="AlphaFoldDB" id="A0A7X5EYZ8"/>
<keyword evidence="1" id="KW-0489">Methyltransferase</keyword>
<dbReference type="GO" id="GO:0008168">
    <property type="term" value="F:methyltransferase activity"/>
    <property type="evidence" value="ECO:0007669"/>
    <property type="project" value="UniProtKB-KW"/>
</dbReference>
<organism evidence="1 2">
    <name type="scientific">Pannonibacter tanglangensis</name>
    <dbReference type="NCBI Taxonomy" id="2750084"/>
    <lineage>
        <taxon>Bacteria</taxon>
        <taxon>Pseudomonadati</taxon>
        <taxon>Pseudomonadota</taxon>
        <taxon>Alphaproteobacteria</taxon>
        <taxon>Hyphomicrobiales</taxon>
        <taxon>Stappiaceae</taxon>
        <taxon>Pannonibacter</taxon>
    </lineage>
</organism>
<dbReference type="Proteomes" id="UP000586722">
    <property type="component" value="Unassembled WGS sequence"/>
</dbReference>
<dbReference type="Pfam" id="PF13649">
    <property type="entry name" value="Methyltransf_25"/>
    <property type="match status" value="1"/>
</dbReference>
<dbReference type="InterPro" id="IPR029063">
    <property type="entry name" value="SAM-dependent_MTases_sf"/>
</dbReference>